<dbReference type="PANTHER" id="PTHR47843">
    <property type="entry name" value="BTB DOMAIN-CONTAINING PROTEIN-RELATED"/>
    <property type="match status" value="1"/>
</dbReference>
<feature type="region of interest" description="Disordered" evidence="1">
    <location>
        <begin position="278"/>
        <end position="328"/>
    </location>
</feature>
<feature type="region of interest" description="Disordered" evidence="1">
    <location>
        <begin position="192"/>
        <end position="224"/>
    </location>
</feature>
<dbReference type="RefSeq" id="XP_016246557.1">
    <property type="nucleotide sequence ID" value="XM_016396701.1"/>
</dbReference>
<accession>A0A0D1ZEX9</accession>
<protein>
    <recommendedName>
        <fullName evidence="4">BTB domain-containing protein</fullName>
    </recommendedName>
</protein>
<dbReference type="Proteomes" id="UP000054466">
    <property type="component" value="Unassembled WGS sequence"/>
</dbReference>
<dbReference type="EMBL" id="KN847044">
    <property type="protein sequence ID" value="KIW26341.1"/>
    <property type="molecule type" value="Genomic_DNA"/>
</dbReference>
<dbReference type="GeneID" id="27348635"/>
<evidence type="ECO:0008006" key="4">
    <source>
        <dbReference type="Google" id="ProtNLM"/>
    </source>
</evidence>
<dbReference type="HOGENOM" id="CLU_841994_0_0_1"/>
<feature type="compositionally biased region" description="Polar residues" evidence="1">
    <location>
        <begin position="192"/>
        <end position="212"/>
    </location>
</feature>
<keyword evidence="3" id="KW-1185">Reference proteome</keyword>
<dbReference type="OrthoDB" id="6359816at2759"/>
<dbReference type="Gene3D" id="3.30.710.10">
    <property type="entry name" value="Potassium Channel Kv1.1, Chain A"/>
    <property type="match status" value="1"/>
</dbReference>
<organism evidence="2 3">
    <name type="scientific">Cladophialophora immunda</name>
    <dbReference type="NCBI Taxonomy" id="569365"/>
    <lineage>
        <taxon>Eukaryota</taxon>
        <taxon>Fungi</taxon>
        <taxon>Dikarya</taxon>
        <taxon>Ascomycota</taxon>
        <taxon>Pezizomycotina</taxon>
        <taxon>Eurotiomycetes</taxon>
        <taxon>Chaetothyriomycetidae</taxon>
        <taxon>Chaetothyriales</taxon>
        <taxon>Herpotrichiellaceae</taxon>
        <taxon>Cladophialophora</taxon>
    </lineage>
</organism>
<gene>
    <name evidence="2" type="ORF">PV07_09441</name>
</gene>
<proteinExistence type="predicted"/>
<dbReference type="VEuPathDB" id="FungiDB:PV07_09441"/>
<evidence type="ECO:0000256" key="1">
    <source>
        <dbReference type="SAM" id="MobiDB-lite"/>
    </source>
</evidence>
<dbReference type="AlphaFoldDB" id="A0A0D1ZEX9"/>
<reference evidence="2 3" key="1">
    <citation type="submission" date="2015-01" db="EMBL/GenBank/DDBJ databases">
        <title>The Genome Sequence of Cladophialophora immunda CBS83496.</title>
        <authorList>
            <consortium name="The Broad Institute Genomics Platform"/>
            <person name="Cuomo C."/>
            <person name="de Hoog S."/>
            <person name="Gorbushina A."/>
            <person name="Stielow B."/>
            <person name="Teixiera M."/>
            <person name="Abouelleil A."/>
            <person name="Chapman S.B."/>
            <person name="Priest M."/>
            <person name="Young S.K."/>
            <person name="Wortman J."/>
            <person name="Nusbaum C."/>
            <person name="Birren B."/>
        </authorList>
    </citation>
    <scope>NUCLEOTIDE SEQUENCE [LARGE SCALE GENOMIC DNA]</scope>
    <source>
        <strain evidence="2 3">CBS 83496</strain>
    </source>
</reference>
<dbReference type="InterPro" id="IPR011333">
    <property type="entry name" value="SKP1/BTB/POZ_sf"/>
</dbReference>
<sequence>MAVTDSDLRTFASSLKKERQPDFDIIVKDYRWAVHGHVISGHGDFGELCSDAPEEQNGKRRKVHLEDDEPVTIAHLILWWYTEEYDDENMSDIAGFDIHSLLKHGKVSPSNHSDREVSEPEAGPDSAEEDVDCMDLSPISLHAKMYLIAHKYGITELREKAVCEITEILTSVKEALLPCLAHFFVTNSPVASSMDGNKGSVPTDQDIGATNTNPPPARFAISEQRDPELWKTLAETTSRHFLSHHTDPTFQQIITCNPRFHWAVMGRVASMLEAAQDKLANTPAEPPKVPKKRGRKKQETAPGAEGAEDKKKGKEAGAPTPKKVKKEP</sequence>
<feature type="region of interest" description="Disordered" evidence="1">
    <location>
        <begin position="106"/>
        <end position="131"/>
    </location>
</feature>
<evidence type="ECO:0000313" key="3">
    <source>
        <dbReference type="Proteomes" id="UP000054466"/>
    </source>
</evidence>
<name>A0A0D1ZEX9_9EURO</name>
<evidence type="ECO:0000313" key="2">
    <source>
        <dbReference type="EMBL" id="KIW26341.1"/>
    </source>
</evidence>